<reference evidence="13 14" key="1">
    <citation type="submission" date="2017-07" db="EMBL/GenBank/DDBJ databases">
        <title>Leptospira spp. isolated from tropical soils.</title>
        <authorList>
            <person name="Thibeaux R."/>
            <person name="Iraola G."/>
            <person name="Ferres I."/>
            <person name="Bierque E."/>
            <person name="Girault D."/>
            <person name="Soupe-Gilbert M.-E."/>
            <person name="Picardeau M."/>
            <person name="Goarant C."/>
        </authorList>
    </citation>
    <scope>NUCLEOTIDE SEQUENCE [LARGE SCALE GENOMIC DNA]</scope>
    <source>
        <strain evidence="13 14">FH4-C-A2</strain>
    </source>
</reference>
<feature type="transmembrane region" description="Helical" evidence="10">
    <location>
        <begin position="6"/>
        <end position="31"/>
    </location>
</feature>
<feature type="transmembrane region" description="Helical" evidence="10">
    <location>
        <begin position="282"/>
        <end position="302"/>
    </location>
</feature>
<dbReference type="Pfam" id="PF00672">
    <property type="entry name" value="HAMP"/>
    <property type="match status" value="1"/>
</dbReference>
<feature type="domain" description="HAMP" evidence="12">
    <location>
        <begin position="306"/>
        <end position="358"/>
    </location>
</feature>
<dbReference type="InterPro" id="IPR033479">
    <property type="entry name" value="dCache_1"/>
</dbReference>
<dbReference type="PANTHER" id="PTHR32089:SF112">
    <property type="entry name" value="LYSOZYME-LIKE PROTEIN-RELATED"/>
    <property type="match status" value="1"/>
</dbReference>
<dbReference type="CDD" id="cd06225">
    <property type="entry name" value="HAMP"/>
    <property type="match status" value="1"/>
</dbReference>
<dbReference type="InterPro" id="IPR004089">
    <property type="entry name" value="MCPsignal_dom"/>
</dbReference>
<evidence type="ECO:0000313" key="14">
    <source>
        <dbReference type="Proteomes" id="UP000231926"/>
    </source>
</evidence>
<evidence type="ECO:0000256" key="4">
    <source>
        <dbReference type="ARBA" id="ARBA00022692"/>
    </source>
</evidence>
<evidence type="ECO:0000313" key="13">
    <source>
        <dbReference type="EMBL" id="PJZ48410.1"/>
    </source>
</evidence>
<keyword evidence="3" id="KW-0145">Chemotaxis</keyword>
<dbReference type="GO" id="GO:0007165">
    <property type="term" value="P:signal transduction"/>
    <property type="evidence" value="ECO:0007669"/>
    <property type="project" value="UniProtKB-KW"/>
</dbReference>
<dbReference type="PROSITE" id="PS50111">
    <property type="entry name" value="CHEMOTAXIS_TRANSDUC_2"/>
    <property type="match status" value="1"/>
</dbReference>
<evidence type="ECO:0000256" key="9">
    <source>
        <dbReference type="PROSITE-ProRule" id="PRU00284"/>
    </source>
</evidence>
<dbReference type="RefSeq" id="WP_100711038.1">
    <property type="nucleotide sequence ID" value="NZ_NPDR01000006.1"/>
</dbReference>
<evidence type="ECO:0000256" key="7">
    <source>
        <dbReference type="ARBA" id="ARBA00023224"/>
    </source>
</evidence>
<dbReference type="Gene3D" id="1.10.287.950">
    <property type="entry name" value="Methyl-accepting chemotaxis protein"/>
    <property type="match status" value="2"/>
</dbReference>
<evidence type="ECO:0000259" key="11">
    <source>
        <dbReference type="PROSITE" id="PS50111"/>
    </source>
</evidence>
<dbReference type="SMART" id="SM00304">
    <property type="entry name" value="HAMP"/>
    <property type="match status" value="1"/>
</dbReference>
<dbReference type="CDD" id="cd12912">
    <property type="entry name" value="PDC2_MCP_like"/>
    <property type="match status" value="1"/>
</dbReference>
<keyword evidence="6 10" id="KW-0472">Membrane</keyword>
<evidence type="ECO:0000256" key="8">
    <source>
        <dbReference type="ARBA" id="ARBA00029447"/>
    </source>
</evidence>
<proteinExistence type="inferred from homology"/>
<dbReference type="GO" id="GO:0005886">
    <property type="term" value="C:plasma membrane"/>
    <property type="evidence" value="ECO:0007669"/>
    <property type="project" value="UniProtKB-SubCell"/>
</dbReference>
<dbReference type="Proteomes" id="UP000231926">
    <property type="component" value="Unassembled WGS sequence"/>
</dbReference>
<dbReference type="SUPFAM" id="SSF58104">
    <property type="entry name" value="Methyl-accepting chemotaxis protein (MCP) signaling domain"/>
    <property type="match status" value="1"/>
</dbReference>
<dbReference type="CDD" id="cd18773">
    <property type="entry name" value="PDC1_HK_sensor"/>
    <property type="match status" value="1"/>
</dbReference>
<evidence type="ECO:0000256" key="5">
    <source>
        <dbReference type="ARBA" id="ARBA00022989"/>
    </source>
</evidence>
<evidence type="ECO:0000256" key="3">
    <source>
        <dbReference type="ARBA" id="ARBA00022500"/>
    </source>
</evidence>
<comment type="similarity">
    <text evidence="8">Belongs to the methyl-accepting chemotaxis (MCP) protein family.</text>
</comment>
<comment type="subcellular location">
    <subcellularLocation>
        <location evidence="1">Cell membrane</location>
        <topology evidence="1">Multi-pass membrane protein</topology>
    </subcellularLocation>
</comment>
<sequence length="663" mass="71950">MQRNSLKIIILAVSTITIVLLTVGISSFAYFTAKKYVEEAYIDEMKKISKLAGKHIKFFFDQQATLAEFVNSNAPFVKATIARDKGNLNPTLANVFKKYDTYENVFLSTPEENPLVFADATGKAINFRWGGTGFDANIKAALEGKNLLSKVNPSPVTGEAVAVLTVPTKDGNQVVGILGFAISLSKMTEAIVSGITIGSDGYIAITDMYGVVVGHPDKSLILKLDLSKTDWGKKLMTLPSEEHMEYFFKKDKIATVYDVPEYGLRVSAVVSKDELAEVVHQMLFRIIAFALVFLIVSIFIIYKIVNIRLHPLQEARELFRAMSSGDLTASLKIYHEDEIGDLSKDTNSFLESLRTSVRDIQKISQELAASAEELSASSENFSNGAQSTAASTEEMSATVEEMSAGMDNISGSIYNQYKNISEFQVKITELSQSVNQIGNEVQSTLNMAKSISLQAKKGEESLSGMNAMISNILKSSGEMTAIIGIINDISEQTQLLALNAAIEAARAGEAGKGFAVVAEEISKLSEKTASSIKSISAMINKNTGELDSGAKGIQASTEIIHAIIRNVDQVSDAMDRLYSITGSQTDINQAVTDNAGKVRTESEAVKLATDEQKKAVSEISQVIMQINEHTINTASGAEQMSSSSRNLSNTAEILKNISEKFKL</sequence>
<feature type="domain" description="Methyl-accepting transducer" evidence="11">
    <location>
        <begin position="370"/>
        <end position="627"/>
    </location>
</feature>
<keyword evidence="5 10" id="KW-1133">Transmembrane helix</keyword>
<gene>
    <name evidence="13" type="ORF">CH362_14470</name>
</gene>
<comment type="caution">
    <text evidence="13">The sequence shown here is derived from an EMBL/GenBank/DDBJ whole genome shotgun (WGS) entry which is preliminary data.</text>
</comment>
<dbReference type="OrthoDB" id="5759972at2"/>
<name>A0A2M9YA25_9LEPT</name>
<accession>A0A2M9YA25</accession>
<evidence type="ECO:0000259" key="12">
    <source>
        <dbReference type="PROSITE" id="PS50885"/>
    </source>
</evidence>
<keyword evidence="7 9" id="KW-0807">Transducer</keyword>
<keyword evidence="14" id="KW-1185">Reference proteome</keyword>
<dbReference type="EMBL" id="NPDR01000006">
    <property type="protein sequence ID" value="PJZ48410.1"/>
    <property type="molecule type" value="Genomic_DNA"/>
</dbReference>
<dbReference type="InterPro" id="IPR003660">
    <property type="entry name" value="HAMP_dom"/>
</dbReference>
<protein>
    <submittedName>
        <fullName evidence="13">Methyl-accepting chemotaxis protein</fullName>
    </submittedName>
</protein>
<evidence type="ECO:0000256" key="1">
    <source>
        <dbReference type="ARBA" id="ARBA00004651"/>
    </source>
</evidence>
<dbReference type="Pfam" id="PF00015">
    <property type="entry name" value="MCPsignal"/>
    <property type="match status" value="1"/>
</dbReference>
<organism evidence="13 14">
    <name type="scientific">Leptospira saintgironsiae</name>
    <dbReference type="NCBI Taxonomy" id="2023183"/>
    <lineage>
        <taxon>Bacteria</taxon>
        <taxon>Pseudomonadati</taxon>
        <taxon>Spirochaetota</taxon>
        <taxon>Spirochaetia</taxon>
        <taxon>Leptospirales</taxon>
        <taxon>Leptospiraceae</taxon>
        <taxon>Leptospira</taxon>
    </lineage>
</organism>
<keyword evidence="4 10" id="KW-0812">Transmembrane</keyword>
<dbReference type="SMART" id="SM00283">
    <property type="entry name" value="MA"/>
    <property type="match status" value="1"/>
</dbReference>
<dbReference type="GO" id="GO:0006935">
    <property type="term" value="P:chemotaxis"/>
    <property type="evidence" value="ECO:0007669"/>
    <property type="project" value="UniProtKB-KW"/>
</dbReference>
<dbReference type="AlphaFoldDB" id="A0A2M9YA25"/>
<dbReference type="Gene3D" id="3.30.450.20">
    <property type="entry name" value="PAS domain"/>
    <property type="match status" value="1"/>
</dbReference>
<keyword evidence="2" id="KW-1003">Cell membrane</keyword>
<dbReference type="Pfam" id="PF02743">
    <property type="entry name" value="dCache_1"/>
    <property type="match status" value="1"/>
</dbReference>
<evidence type="ECO:0000256" key="10">
    <source>
        <dbReference type="SAM" id="Phobius"/>
    </source>
</evidence>
<dbReference type="PROSITE" id="PS50885">
    <property type="entry name" value="HAMP"/>
    <property type="match status" value="1"/>
</dbReference>
<evidence type="ECO:0000256" key="6">
    <source>
        <dbReference type="ARBA" id="ARBA00023136"/>
    </source>
</evidence>
<evidence type="ECO:0000256" key="2">
    <source>
        <dbReference type="ARBA" id="ARBA00022475"/>
    </source>
</evidence>
<dbReference type="PANTHER" id="PTHR32089">
    <property type="entry name" value="METHYL-ACCEPTING CHEMOTAXIS PROTEIN MCPB"/>
    <property type="match status" value="1"/>
</dbReference>